<gene>
    <name evidence="1" type="ORF">BIW53_20375</name>
</gene>
<name>A0A1S1N2M0_9GAMM</name>
<organism evidence="1 2">
    <name type="scientific">Pseudoalteromonas byunsanensis</name>
    <dbReference type="NCBI Taxonomy" id="327939"/>
    <lineage>
        <taxon>Bacteria</taxon>
        <taxon>Pseudomonadati</taxon>
        <taxon>Pseudomonadota</taxon>
        <taxon>Gammaproteobacteria</taxon>
        <taxon>Alteromonadales</taxon>
        <taxon>Pseudoalteromonadaceae</taxon>
        <taxon>Pseudoalteromonas</taxon>
    </lineage>
</organism>
<dbReference type="EMBL" id="MNAN01000037">
    <property type="protein sequence ID" value="OHU93694.1"/>
    <property type="molecule type" value="Genomic_DNA"/>
</dbReference>
<dbReference type="Proteomes" id="UP000180253">
    <property type="component" value="Unassembled WGS sequence"/>
</dbReference>
<reference evidence="1 2" key="1">
    <citation type="submission" date="2016-10" db="EMBL/GenBank/DDBJ databases">
        <title>Pseudoalteromonas amylolytica sp. nov., isolated from the surface seawater.</title>
        <authorList>
            <person name="Wu Y.-H."/>
            <person name="Cheng H."/>
            <person name="Jin X.-B."/>
            <person name="Wang C.-S."/>
            <person name="Xu X.-W."/>
        </authorList>
    </citation>
    <scope>NUCLEOTIDE SEQUENCE [LARGE SCALE GENOMIC DNA]</scope>
    <source>
        <strain evidence="1 2">JCM 12483</strain>
    </source>
</reference>
<accession>A0A1S1N2M0</accession>
<protein>
    <submittedName>
        <fullName evidence="1">Uncharacterized protein</fullName>
    </submittedName>
</protein>
<dbReference type="STRING" id="327939.BIW53_20375"/>
<comment type="caution">
    <text evidence="1">The sequence shown here is derived from an EMBL/GenBank/DDBJ whole genome shotgun (WGS) entry which is preliminary data.</text>
</comment>
<sequence length="61" mass="6803">MCGEVASTQLNFIKPLSQCDYALLDEVAKSEDLNSILTMLLLDDTLSDSLRRKALMQLKAK</sequence>
<dbReference type="AlphaFoldDB" id="A0A1S1N2M0"/>
<proteinExistence type="predicted"/>
<dbReference type="OrthoDB" id="6315101at2"/>
<evidence type="ECO:0000313" key="2">
    <source>
        <dbReference type="Proteomes" id="UP000180253"/>
    </source>
</evidence>
<keyword evidence="2" id="KW-1185">Reference proteome</keyword>
<evidence type="ECO:0000313" key="1">
    <source>
        <dbReference type="EMBL" id="OHU93694.1"/>
    </source>
</evidence>